<feature type="coiled-coil region" evidence="1">
    <location>
        <begin position="498"/>
        <end position="580"/>
    </location>
</feature>
<feature type="compositionally biased region" description="Polar residues" evidence="2">
    <location>
        <begin position="205"/>
        <end position="217"/>
    </location>
</feature>
<feature type="compositionally biased region" description="Polar residues" evidence="2">
    <location>
        <begin position="71"/>
        <end position="93"/>
    </location>
</feature>
<accession>A0A0D2FVW7</accession>
<dbReference type="AlphaFoldDB" id="A0A0D2FVW7"/>
<name>A0A0D2FVW7_9EURO</name>
<feature type="compositionally biased region" description="Polar residues" evidence="2">
    <location>
        <begin position="410"/>
        <end position="421"/>
    </location>
</feature>
<feature type="region of interest" description="Disordered" evidence="2">
    <location>
        <begin position="335"/>
        <end position="436"/>
    </location>
</feature>
<dbReference type="InterPro" id="IPR048743">
    <property type="entry name" value="AME1"/>
</dbReference>
<dbReference type="Pfam" id="PF20994">
    <property type="entry name" value="CENPU"/>
    <property type="match status" value="1"/>
</dbReference>
<reference evidence="4 5" key="1">
    <citation type="submission" date="2015-01" db="EMBL/GenBank/DDBJ databases">
        <title>The Genome Sequence of Capronia semiimmersa CBS27337.</title>
        <authorList>
            <consortium name="The Broad Institute Genomics Platform"/>
            <person name="Cuomo C."/>
            <person name="de Hoog S."/>
            <person name="Gorbushina A."/>
            <person name="Stielow B."/>
            <person name="Teixiera M."/>
            <person name="Abouelleil A."/>
            <person name="Chapman S.B."/>
            <person name="Priest M."/>
            <person name="Young S.K."/>
            <person name="Wortman J."/>
            <person name="Nusbaum C."/>
            <person name="Birren B."/>
        </authorList>
    </citation>
    <scope>NUCLEOTIDE SEQUENCE [LARGE SCALE GENOMIC DNA]</scope>
    <source>
        <strain evidence="4 5">CBS 27337</strain>
    </source>
</reference>
<dbReference type="HOGENOM" id="CLU_029134_0_0_1"/>
<keyword evidence="1" id="KW-0175">Coiled coil</keyword>
<dbReference type="EMBL" id="KN846956">
    <property type="protein sequence ID" value="KIW72603.1"/>
    <property type="molecule type" value="Genomic_DNA"/>
</dbReference>
<feature type="compositionally biased region" description="Acidic residues" evidence="2">
    <location>
        <begin position="347"/>
        <end position="369"/>
    </location>
</feature>
<feature type="compositionally biased region" description="Low complexity" evidence="2">
    <location>
        <begin position="59"/>
        <end position="70"/>
    </location>
</feature>
<evidence type="ECO:0000313" key="5">
    <source>
        <dbReference type="Proteomes" id="UP000054266"/>
    </source>
</evidence>
<sequence length="625" mass="70187">MVMAAPTREDRALMRVRGAGSRKPPTVDFGFNFAFGNNKQGRPQIPTPVRSLRSNTKTPQSRRASSRQPSKTPASRSRQSPAAKSIRQSSGTLDETEGAQVIEVSTQPEESLRSSKRRKITPDLANPNQTISVNIPRSIPSTRASRRRTASRVFHIAEDENAPQSNEPTPDKEEQEQQQQTSPLFVPQNEQQKENETPKDRGAKSTVQESIWQTTKSGRILLDPTTLPEDITEEDVEAPQSEYGTALLSVSESPLLHVSKAPSISKQHKPRRRQPLTLDKRRGRSSTPTQSTVASQETSIAKLSSRAPSEEPPSSILPLADRISKYSKLANKVRKRKVQTQATEREESPEEAENEEEDGSYVEESEPEPETPAASKRASRQPRKRRSPSRSADVPDRKKGRPTFPILTHRLTNISRLPTISEQDEEVFPSGDISLDSTTARSQPNAVDVLAQICRETISNMIERVAGSAQTLSKATARNKRTALEAFRKDLDDELFAMSEAVENRTNLEARVRKSKREKAALQSEYLELRREREQIALRCDAVRRQHWECEEETRQKWSLSEAARRVERELERNEADEDEGLEFLLRSVTESVSSTSGQGGILDKIKSFNARLEHMALVLEGRDI</sequence>
<gene>
    <name evidence="4" type="ORF">PV04_00785</name>
</gene>
<evidence type="ECO:0000256" key="1">
    <source>
        <dbReference type="SAM" id="Coils"/>
    </source>
</evidence>
<protein>
    <recommendedName>
        <fullName evidence="3">Inner kinetochore subunit AME1 domain-containing protein</fullName>
    </recommendedName>
</protein>
<feature type="compositionally biased region" description="Basic and acidic residues" evidence="2">
    <location>
        <begin position="191"/>
        <end position="203"/>
    </location>
</feature>
<dbReference type="STRING" id="5601.A0A0D2FVW7"/>
<feature type="compositionally biased region" description="Polar residues" evidence="2">
    <location>
        <begin position="285"/>
        <end position="302"/>
    </location>
</feature>
<dbReference type="Proteomes" id="UP000054266">
    <property type="component" value="Unassembled WGS sequence"/>
</dbReference>
<proteinExistence type="predicted"/>
<keyword evidence="5" id="KW-1185">Reference proteome</keyword>
<evidence type="ECO:0000256" key="2">
    <source>
        <dbReference type="SAM" id="MobiDB-lite"/>
    </source>
</evidence>
<feature type="domain" description="Inner kinetochore subunit AME1" evidence="3">
    <location>
        <begin position="445"/>
        <end position="616"/>
    </location>
</feature>
<feature type="region of interest" description="Disordered" evidence="2">
    <location>
        <begin position="1"/>
        <end position="319"/>
    </location>
</feature>
<evidence type="ECO:0000259" key="3">
    <source>
        <dbReference type="Pfam" id="PF20994"/>
    </source>
</evidence>
<evidence type="ECO:0000313" key="4">
    <source>
        <dbReference type="EMBL" id="KIW72603.1"/>
    </source>
</evidence>
<organism evidence="4 5">
    <name type="scientific">Phialophora macrospora</name>
    <dbReference type="NCBI Taxonomy" id="1851006"/>
    <lineage>
        <taxon>Eukaryota</taxon>
        <taxon>Fungi</taxon>
        <taxon>Dikarya</taxon>
        <taxon>Ascomycota</taxon>
        <taxon>Pezizomycotina</taxon>
        <taxon>Eurotiomycetes</taxon>
        <taxon>Chaetothyriomycetidae</taxon>
        <taxon>Chaetothyriales</taxon>
        <taxon>Herpotrichiellaceae</taxon>
        <taxon>Phialophora</taxon>
    </lineage>
</organism>
<feature type="compositionally biased region" description="Basic residues" evidence="2">
    <location>
        <begin position="377"/>
        <end position="388"/>
    </location>
</feature>